<evidence type="ECO:0000313" key="3">
    <source>
        <dbReference type="Proteomes" id="UP000604475"/>
    </source>
</evidence>
<proteinExistence type="predicted"/>
<protein>
    <submittedName>
        <fullName evidence="2">Maleylpyruvate isomerase N-terminal domain-containing protein</fullName>
    </submittedName>
</protein>
<name>A0A937RS89_9ACTN</name>
<keyword evidence="3" id="KW-1185">Reference proteome</keyword>
<dbReference type="RefSeq" id="WP_203007259.1">
    <property type="nucleotide sequence ID" value="NZ_JADWYU010000055.1"/>
</dbReference>
<dbReference type="GO" id="GO:0046872">
    <property type="term" value="F:metal ion binding"/>
    <property type="evidence" value="ECO:0007669"/>
    <property type="project" value="InterPro"/>
</dbReference>
<keyword evidence="2" id="KW-0413">Isomerase</keyword>
<dbReference type="NCBIfam" id="TIGR03083">
    <property type="entry name" value="maleylpyruvate isomerase family mycothiol-dependent enzyme"/>
    <property type="match status" value="1"/>
</dbReference>
<dbReference type="EMBL" id="JAEACQ010000320">
    <property type="protein sequence ID" value="MBL7632409.1"/>
    <property type="molecule type" value="Genomic_DNA"/>
</dbReference>
<dbReference type="InterPro" id="IPR024344">
    <property type="entry name" value="MDMPI_metal-binding"/>
</dbReference>
<dbReference type="Gene3D" id="1.20.120.450">
    <property type="entry name" value="dinb family like domain"/>
    <property type="match status" value="1"/>
</dbReference>
<accession>A0A937RS89</accession>
<dbReference type="Pfam" id="PF11716">
    <property type="entry name" value="MDMPI_N"/>
    <property type="match status" value="1"/>
</dbReference>
<gene>
    <name evidence="2" type="ORF">I7412_35690</name>
</gene>
<reference evidence="2" key="1">
    <citation type="submission" date="2020-12" db="EMBL/GenBank/DDBJ databases">
        <title>Genomic characterization of non-nitrogen-fixing Frankia strains.</title>
        <authorList>
            <person name="Carlos-Shanley C."/>
            <person name="Guerra T."/>
            <person name="Hahn D."/>
        </authorList>
    </citation>
    <scope>NUCLEOTIDE SEQUENCE</scope>
    <source>
        <strain evidence="2">CN6</strain>
    </source>
</reference>
<dbReference type="GO" id="GO:0016853">
    <property type="term" value="F:isomerase activity"/>
    <property type="evidence" value="ECO:0007669"/>
    <property type="project" value="UniProtKB-KW"/>
</dbReference>
<comment type="caution">
    <text evidence="2">The sequence shown here is derived from an EMBL/GenBank/DDBJ whole genome shotgun (WGS) entry which is preliminary data.</text>
</comment>
<organism evidence="2 3">
    <name type="scientific">Frankia nepalensis</name>
    <dbReference type="NCBI Taxonomy" id="1836974"/>
    <lineage>
        <taxon>Bacteria</taxon>
        <taxon>Bacillati</taxon>
        <taxon>Actinomycetota</taxon>
        <taxon>Actinomycetes</taxon>
        <taxon>Frankiales</taxon>
        <taxon>Frankiaceae</taxon>
        <taxon>Frankia</taxon>
    </lineage>
</organism>
<sequence>MPNPAAVRARFHLAAEAFTAVVAEVVTDQWDRPGLGEWSVRDLVGHGSRAFLTIEAYLATAPAAATAPTADAPELADAAAYYRAIRTALTDHAAVTQRGRDAGAALGADPAGAVAKIAARVDELVRATPDDAAVTTPWGRLRLVDYLRTRTFELTVHGLDLARAIGARPPAAIAEPVRDCLLFAAEIAGDLPAAPDLLLLLVGRENLPAGLSAV</sequence>
<dbReference type="Proteomes" id="UP000604475">
    <property type="component" value="Unassembled WGS sequence"/>
</dbReference>
<dbReference type="InterPro" id="IPR034660">
    <property type="entry name" value="DinB/YfiT-like"/>
</dbReference>
<evidence type="ECO:0000313" key="2">
    <source>
        <dbReference type="EMBL" id="MBL7632409.1"/>
    </source>
</evidence>
<dbReference type="SUPFAM" id="SSF109854">
    <property type="entry name" value="DinB/YfiT-like putative metalloenzymes"/>
    <property type="match status" value="1"/>
</dbReference>
<feature type="domain" description="Mycothiol-dependent maleylpyruvate isomerase metal-binding" evidence="1">
    <location>
        <begin position="12"/>
        <end position="162"/>
    </location>
</feature>
<dbReference type="InterPro" id="IPR017517">
    <property type="entry name" value="Maleyloyr_isom"/>
</dbReference>
<evidence type="ECO:0000259" key="1">
    <source>
        <dbReference type="Pfam" id="PF11716"/>
    </source>
</evidence>
<dbReference type="AlphaFoldDB" id="A0A937RS89"/>